<dbReference type="OrthoDB" id="8454252at2"/>
<dbReference type="AlphaFoldDB" id="A0A916TLJ4"/>
<sequence length="288" mass="30946">MRQLLLAAAACLAATTDAFACNTPNILIGKDGTAEYVSPETDRRDELEVLVGDAPSPDSMLVFDARDGNAMWVDKADLSRVGVGFNTLDGTLTYSGPDECRPPELPIKLPEGNPIPDAPELFPDGDPDKQPIELFPDDANEAGPRSGLWRAESGPSEMEGCPAMMRNAFPGSPGALPGMTSEARRLEFSRPFHPDALELSRTAGVRWAADGANRWVTTDLGADALRQIPQGQGDGSKIVWTLTMISPEEISFRRVIEIVLPVEAAALMGVSPDGCRVMGTDRWLRVGD</sequence>
<reference evidence="2" key="2">
    <citation type="submission" date="2020-09" db="EMBL/GenBank/DDBJ databases">
        <authorList>
            <person name="Sun Q."/>
            <person name="Zhou Y."/>
        </authorList>
    </citation>
    <scope>NUCLEOTIDE SEQUENCE</scope>
    <source>
        <strain evidence="2">CGMCC 1.12426</strain>
    </source>
</reference>
<accession>A0A916TLJ4</accession>
<feature type="signal peptide" evidence="1">
    <location>
        <begin position="1"/>
        <end position="20"/>
    </location>
</feature>
<organism evidence="2 3">
    <name type="scientific">Roseibium aquae</name>
    <dbReference type="NCBI Taxonomy" id="1323746"/>
    <lineage>
        <taxon>Bacteria</taxon>
        <taxon>Pseudomonadati</taxon>
        <taxon>Pseudomonadota</taxon>
        <taxon>Alphaproteobacteria</taxon>
        <taxon>Hyphomicrobiales</taxon>
        <taxon>Stappiaceae</taxon>
        <taxon>Roseibium</taxon>
    </lineage>
</organism>
<dbReference type="RefSeq" id="WP_150497264.1">
    <property type="nucleotide sequence ID" value="NZ_BMFA01000009.1"/>
</dbReference>
<protein>
    <submittedName>
        <fullName evidence="2">Uncharacterized protein</fullName>
    </submittedName>
</protein>
<comment type="caution">
    <text evidence="2">The sequence shown here is derived from an EMBL/GenBank/DDBJ whole genome shotgun (WGS) entry which is preliminary data.</text>
</comment>
<dbReference type="Proteomes" id="UP000605148">
    <property type="component" value="Unassembled WGS sequence"/>
</dbReference>
<feature type="chain" id="PRO_5037047298" evidence="1">
    <location>
        <begin position="21"/>
        <end position="288"/>
    </location>
</feature>
<keyword evidence="3" id="KW-1185">Reference proteome</keyword>
<keyword evidence="1" id="KW-0732">Signal</keyword>
<evidence type="ECO:0000313" key="2">
    <source>
        <dbReference type="EMBL" id="GGB55829.1"/>
    </source>
</evidence>
<gene>
    <name evidence="2" type="ORF">GCM10011316_29890</name>
</gene>
<reference evidence="2" key="1">
    <citation type="journal article" date="2014" name="Int. J. Syst. Evol. Microbiol.">
        <title>Complete genome sequence of Corynebacterium casei LMG S-19264T (=DSM 44701T), isolated from a smear-ripened cheese.</title>
        <authorList>
            <consortium name="US DOE Joint Genome Institute (JGI-PGF)"/>
            <person name="Walter F."/>
            <person name="Albersmeier A."/>
            <person name="Kalinowski J."/>
            <person name="Ruckert C."/>
        </authorList>
    </citation>
    <scope>NUCLEOTIDE SEQUENCE</scope>
    <source>
        <strain evidence="2">CGMCC 1.12426</strain>
    </source>
</reference>
<proteinExistence type="predicted"/>
<evidence type="ECO:0000256" key="1">
    <source>
        <dbReference type="SAM" id="SignalP"/>
    </source>
</evidence>
<name>A0A916TLJ4_9HYPH</name>
<evidence type="ECO:0000313" key="3">
    <source>
        <dbReference type="Proteomes" id="UP000605148"/>
    </source>
</evidence>
<dbReference type="EMBL" id="BMFA01000009">
    <property type="protein sequence ID" value="GGB55829.1"/>
    <property type="molecule type" value="Genomic_DNA"/>
</dbReference>